<evidence type="ECO:0000313" key="4">
    <source>
        <dbReference type="Proteomes" id="UP000306102"/>
    </source>
</evidence>
<name>A0A4S4ET74_CAMSN</name>
<dbReference type="AlphaFoldDB" id="A0A4S4ET74"/>
<keyword evidence="4" id="KW-1185">Reference proteome</keyword>
<gene>
    <name evidence="3" type="ORF">TEA_000634</name>
</gene>
<feature type="domain" description="COI1 F-box" evidence="1">
    <location>
        <begin position="3"/>
        <end position="40"/>
    </location>
</feature>
<dbReference type="Pfam" id="PF25372">
    <property type="entry name" value="DUF7885"/>
    <property type="match status" value="1"/>
</dbReference>
<dbReference type="PANTHER" id="PTHR13318">
    <property type="entry name" value="PARTNER OF PAIRED, ISOFORM B-RELATED"/>
    <property type="match status" value="1"/>
</dbReference>
<dbReference type="SUPFAM" id="SSF52047">
    <property type="entry name" value="RNI-like"/>
    <property type="match status" value="1"/>
</dbReference>
<organism evidence="3 4">
    <name type="scientific">Camellia sinensis var. sinensis</name>
    <name type="common">China tea</name>
    <dbReference type="NCBI Taxonomy" id="542762"/>
    <lineage>
        <taxon>Eukaryota</taxon>
        <taxon>Viridiplantae</taxon>
        <taxon>Streptophyta</taxon>
        <taxon>Embryophyta</taxon>
        <taxon>Tracheophyta</taxon>
        <taxon>Spermatophyta</taxon>
        <taxon>Magnoliopsida</taxon>
        <taxon>eudicotyledons</taxon>
        <taxon>Gunneridae</taxon>
        <taxon>Pentapetalae</taxon>
        <taxon>asterids</taxon>
        <taxon>Ericales</taxon>
        <taxon>Theaceae</taxon>
        <taxon>Camellia</taxon>
    </lineage>
</organism>
<dbReference type="Gene3D" id="1.20.1280.50">
    <property type="match status" value="1"/>
</dbReference>
<accession>A0A4S4ET74</accession>
<sequence length="364" mass="40939">MERFGDDALGLILKWVDDPNDRKSFSQVCKQWLRVEGLNRLSIRVFEPDLLINFLPRFPNLVSFQSKKVITNANIELVSKTCPKLEVLNLNYSELRCNLDEFDDMPGLDDVNDYGLCAFASACNKLTNVLLRRRCRIGSLGVISLVHFARKLVNLDLGRCNKITDEALQAIGSATSLRVLNLQGCWLITDRGLASLASGSLSRTLKKLVIAECDRITDDGLLHLREFHCLEELNLGECGPKVTDTGGVVIAGIQTLKRLNFSWLINLSDATLVALAQNCLNLEAVDLTGCESITGYGIRAFVNHEALKELVLVSCHHFSGEDLEEMVLGCQTLRYIRLDKRRRMWIPNEIQEIISNSLCWLDWT</sequence>
<dbReference type="CDD" id="cd22159">
    <property type="entry name" value="F-box_AtTIR1-like"/>
    <property type="match status" value="1"/>
</dbReference>
<dbReference type="InterPro" id="IPR006553">
    <property type="entry name" value="Leu-rich_rpt_Cys-con_subtyp"/>
</dbReference>
<dbReference type="InterPro" id="IPR041567">
    <property type="entry name" value="COI1_F-box"/>
</dbReference>
<evidence type="ECO:0000313" key="3">
    <source>
        <dbReference type="EMBL" id="THG20081.1"/>
    </source>
</evidence>
<comment type="caution">
    <text evidence="3">The sequence shown here is derived from an EMBL/GenBank/DDBJ whole genome shotgun (WGS) entry which is preliminary data.</text>
</comment>
<dbReference type="GO" id="GO:0031146">
    <property type="term" value="P:SCF-dependent proteasomal ubiquitin-dependent protein catabolic process"/>
    <property type="evidence" value="ECO:0007669"/>
    <property type="project" value="TreeGrafter"/>
</dbReference>
<evidence type="ECO:0000259" key="2">
    <source>
        <dbReference type="Pfam" id="PF25372"/>
    </source>
</evidence>
<dbReference type="Gene3D" id="3.80.10.10">
    <property type="entry name" value="Ribonuclease Inhibitor"/>
    <property type="match status" value="2"/>
</dbReference>
<reference evidence="3 4" key="1">
    <citation type="journal article" date="2018" name="Proc. Natl. Acad. Sci. U.S.A.">
        <title>Draft genome sequence of Camellia sinensis var. sinensis provides insights into the evolution of the tea genome and tea quality.</title>
        <authorList>
            <person name="Wei C."/>
            <person name="Yang H."/>
            <person name="Wang S."/>
            <person name="Zhao J."/>
            <person name="Liu C."/>
            <person name="Gao L."/>
            <person name="Xia E."/>
            <person name="Lu Y."/>
            <person name="Tai Y."/>
            <person name="She G."/>
            <person name="Sun J."/>
            <person name="Cao H."/>
            <person name="Tong W."/>
            <person name="Gao Q."/>
            <person name="Li Y."/>
            <person name="Deng W."/>
            <person name="Jiang X."/>
            <person name="Wang W."/>
            <person name="Chen Q."/>
            <person name="Zhang S."/>
            <person name="Li H."/>
            <person name="Wu J."/>
            <person name="Wang P."/>
            <person name="Li P."/>
            <person name="Shi C."/>
            <person name="Zheng F."/>
            <person name="Jian J."/>
            <person name="Huang B."/>
            <person name="Shan D."/>
            <person name="Shi M."/>
            <person name="Fang C."/>
            <person name="Yue Y."/>
            <person name="Li F."/>
            <person name="Li D."/>
            <person name="Wei S."/>
            <person name="Han B."/>
            <person name="Jiang C."/>
            <person name="Yin Y."/>
            <person name="Xia T."/>
            <person name="Zhang Z."/>
            <person name="Bennetzen J.L."/>
            <person name="Zhao S."/>
            <person name="Wan X."/>
        </authorList>
    </citation>
    <scope>NUCLEOTIDE SEQUENCE [LARGE SCALE GENOMIC DNA]</scope>
    <source>
        <strain evidence="4">cv. Shuchazao</strain>
        <tissue evidence="3">Leaf</tissue>
    </source>
</reference>
<proteinExistence type="predicted"/>
<dbReference type="EMBL" id="SDRB02002145">
    <property type="protein sequence ID" value="THG20081.1"/>
    <property type="molecule type" value="Genomic_DNA"/>
</dbReference>
<dbReference type="InterPro" id="IPR032675">
    <property type="entry name" value="LRR_dom_sf"/>
</dbReference>
<dbReference type="STRING" id="542762.A0A4S4ET74"/>
<dbReference type="Proteomes" id="UP000306102">
    <property type="component" value="Unassembled WGS sequence"/>
</dbReference>
<dbReference type="FunFam" id="1.20.1280.50:FF:000023">
    <property type="entry name" value="F-box/LRR-repeat protein 4"/>
    <property type="match status" value="1"/>
</dbReference>
<dbReference type="SMART" id="SM00367">
    <property type="entry name" value="LRR_CC"/>
    <property type="match status" value="6"/>
</dbReference>
<dbReference type="Pfam" id="PF18511">
    <property type="entry name" value="F-box_5"/>
    <property type="match status" value="1"/>
</dbReference>
<evidence type="ECO:0000259" key="1">
    <source>
        <dbReference type="Pfam" id="PF18511"/>
    </source>
</evidence>
<protein>
    <submittedName>
        <fullName evidence="3">Uncharacterized protein</fullName>
    </submittedName>
</protein>
<feature type="domain" description="F-box/LRR-repeat protein 15-like leucin rich repeat" evidence="2">
    <location>
        <begin position="106"/>
        <end position="303"/>
    </location>
</feature>
<dbReference type="InterPro" id="IPR057207">
    <property type="entry name" value="FBXL15_LRR"/>
</dbReference>
<dbReference type="GO" id="GO:0019005">
    <property type="term" value="C:SCF ubiquitin ligase complex"/>
    <property type="evidence" value="ECO:0007669"/>
    <property type="project" value="TreeGrafter"/>
</dbReference>